<evidence type="ECO:0000259" key="1">
    <source>
        <dbReference type="Pfam" id="PF10057"/>
    </source>
</evidence>
<dbReference type="RefSeq" id="WP_077590730.1">
    <property type="nucleotide sequence ID" value="NZ_CP019640.1"/>
</dbReference>
<name>A0A1Q2L328_9BACL</name>
<accession>A0A1Q2L328</accession>
<dbReference type="AlphaFoldDB" id="A0A1Q2L328"/>
<keyword evidence="3" id="KW-1185">Reference proteome</keyword>
<organism evidence="2 3">
    <name type="scientific">Planococcus lenghuensis</name>
    <dbReference type="NCBI Taxonomy" id="2213202"/>
    <lineage>
        <taxon>Bacteria</taxon>
        <taxon>Bacillati</taxon>
        <taxon>Bacillota</taxon>
        <taxon>Bacilli</taxon>
        <taxon>Bacillales</taxon>
        <taxon>Caryophanaceae</taxon>
        <taxon>Planococcus</taxon>
    </lineage>
</organism>
<dbReference type="KEGG" id="pmar:B0X71_18130"/>
<reference evidence="2 3" key="1">
    <citation type="submission" date="2017-02" db="EMBL/GenBank/DDBJ databases">
        <title>The complete genomic sequence of a novel cold adapted crude oil-degrading bacterium Planococcus qaidamina Y42.</title>
        <authorList>
            <person name="Yang R."/>
        </authorList>
    </citation>
    <scope>NUCLEOTIDE SEQUENCE [LARGE SCALE GENOMIC DNA]</scope>
    <source>
        <strain evidence="2 3">Y42</strain>
    </source>
</reference>
<proteinExistence type="predicted"/>
<dbReference type="OrthoDB" id="2677857at2"/>
<evidence type="ECO:0000313" key="3">
    <source>
        <dbReference type="Proteomes" id="UP000188184"/>
    </source>
</evidence>
<dbReference type="Proteomes" id="UP000188184">
    <property type="component" value="Chromosome"/>
</dbReference>
<dbReference type="Pfam" id="PF10057">
    <property type="entry name" value="MpsC"/>
    <property type="match status" value="1"/>
</dbReference>
<evidence type="ECO:0000313" key="2">
    <source>
        <dbReference type="EMBL" id="AQQ54829.1"/>
    </source>
</evidence>
<gene>
    <name evidence="2" type="ORF">B0X71_18130</name>
</gene>
<dbReference type="InterPro" id="IPR018745">
    <property type="entry name" value="MpsC"/>
</dbReference>
<feature type="domain" description="Na+-translocating membrane potential-generating system MpsC" evidence="1">
    <location>
        <begin position="4"/>
        <end position="110"/>
    </location>
</feature>
<protein>
    <recommendedName>
        <fullName evidence="1">Na+-translocating membrane potential-generating system MpsC domain-containing protein</fullName>
    </recommendedName>
</protein>
<dbReference type="EMBL" id="CP019640">
    <property type="protein sequence ID" value="AQQ54829.1"/>
    <property type="molecule type" value="Genomic_DNA"/>
</dbReference>
<sequence length="232" mass="26365">MSNQKLAAEVGNYISGLLREHFGKGPTSAYVIIKPPFFFVHLRGFLAPTERILLNQKETKRILEIRDLLMDELKSRVKIDLWKQAGLDVLDIYSDWNLENKTGVVLGILDEETAEETLAWPGGISRELVLKEMNKASAVVEKTPGETAIYWMNDRIVLIVREDILVPIEKELIRLGHGEILKSAKRPLERSSVFTGRLKTALDRQISEVFVDWDFEGDISYMVLILDGEPAD</sequence>